<keyword evidence="2" id="KW-1133">Transmembrane helix</keyword>
<dbReference type="PANTHER" id="PTHR28013">
    <property type="entry name" value="PROTEIN DCV1-RELATED"/>
    <property type="match status" value="1"/>
</dbReference>
<evidence type="ECO:0000256" key="1">
    <source>
        <dbReference type="SAM" id="MobiDB-lite"/>
    </source>
</evidence>
<protein>
    <submittedName>
        <fullName evidence="4">Pali-domain-containing protein</fullName>
    </submittedName>
</protein>
<feature type="transmembrane region" description="Helical" evidence="2">
    <location>
        <begin position="120"/>
        <end position="146"/>
    </location>
</feature>
<feature type="compositionally biased region" description="Polar residues" evidence="1">
    <location>
        <begin position="602"/>
        <end position="623"/>
    </location>
</feature>
<feature type="region of interest" description="Disordered" evidence="1">
    <location>
        <begin position="298"/>
        <end position="340"/>
    </location>
</feature>
<feature type="compositionally biased region" description="Polar residues" evidence="1">
    <location>
        <begin position="383"/>
        <end position="394"/>
    </location>
</feature>
<dbReference type="GO" id="GO:0035838">
    <property type="term" value="C:growing cell tip"/>
    <property type="evidence" value="ECO:0007669"/>
    <property type="project" value="TreeGrafter"/>
</dbReference>
<dbReference type="InterPro" id="IPR009571">
    <property type="entry name" value="SUR7/Rim9-like_fungi"/>
</dbReference>
<dbReference type="GO" id="GO:0005886">
    <property type="term" value="C:plasma membrane"/>
    <property type="evidence" value="ECO:0007669"/>
    <property type="project" value="InterPro"/>
</dbReference>
<keyword evidence="2" id="KW-0472">Membrane</keyword>
<evidence type="ECO:0000313" key="3">
    <source>
        <dbReference type="EMBL" id="CEP24766.1"/>
    </source>
</evidence>
<keyword evidence="6" id="KW-1185">Reference proteome</keyword>
<dbReference type="OrthoDB" id="2354757at2759"/>
<reference evidence="4 6" key="3">
    <citation type="journal article" date="2016" name="Proc. Natl. Acad. Sci. U.S.A.">
        <title>Comparative genomics of biotechnologically important yeasts.</title>
        <authorList>
            <person name="Riley R."/>
            <person name="Haridas S."/>
            <person name="Wolfe K.H."/>
            <person name="Lopes M.R."/>
            <person name="Hittinger C.T."/>
            <person name="Goeker M."/>
            <person name="Salamov A.A."/>
            <person name="Wisecaver J.H."/>
            <person name="Long T.M."/>
            <person name="Calvey C.H."/>
            <person name="Aerts A.L."/>
            <person name="Barry K.W."/>
            <person name="Choi C."/>
            <person name="Clum A."/>
            <person name="Coughlan A.Y."/>
            <person name="Deshpande S."/>
            <person name="Douglass A.P."/>
            <person name="Hanson S.J."/>
            <person name="Klenk H.-P."/>
            <person name="LaButti K.M."/>
            <person name="Lapidus A."/>
            <person name="Lindquist E.A."/>
            <person name="Lipzen A.M."/>
            <person name="Meier-Kolthoff J.P."/>
            <person name="Ohm R.A."/>
            <person name="Otillar R.P."/>
            <person name="Pangilinan J.L."/>
            <person name="Peng Y."/>
            <person name="Rokas A."/>
            <person name="Rosa C.A."/>
            <person name="Scheuner C."/>
            <person name="Sibirny A.A."/>
            <person name="Slot J.C."/>
            <person name="Stielow J.B."/>
            <person name="Sun H."/>
            <person name="Kurtzman C.P."/>
            <person name="Blackwell M."/>
            <person name="Grigoriev I.V."/>
            <person name="Jeffries T.W."/>
        </authorList>
    </citation>
    <scope>NUCLEOTIDE SEQUENCE [LARGE SCALE GENOMIC DNA]</scope>
    <source>
        <strain evidence="6">ATCC 18201 / CBS 1600 / BCRC 20928 / JCM 3617 / NBRC 0987 / NRRL Y-1542</strain>
        <strain evidence="4">NRRL Y-1542</strain>
    </source>
</reference>
<evidence type="ECO:0000313" key="5">
    <source>
        <dbReference type="Proteomes" id="UP000038830"/>
    </source>
</evidence>
<feature type="transmembrane region" description="Helical" evidence="2">
    <location>
        <begin position="152"/>
        <end position="173"/>
    </location>
</feature>
<accession>A0A1E4RZ11</accession>
<feature type="compositionally biased region" description="Acidic residues" evidence="1">
    <location>
        <begin position="417"/>
        <end position="426"/>
    </location>
</feature>
<dbReference type="EMBL" id="CDQK01000006">
    <property type="protein sequence ID" value="CEP24766.1"/>
    <property type="molecule type" value="Genomic_DNA"/>
</dbReference>
<dbReference type="OMA" id="HKPFTEL"/>
<dbReference type="EMBL" id="KV453934">
    <property type="protein sequence ID" value="ODV72479.1"/>
    <property type="molecule type" value="Genomic_DNA"/>
</dbReference>
<evidence type="ECO:0000256" key="2">
    <source>
        <dbReference type="SAM" id="Phobius"/>
    </source>
</evidence>
<feature type="transmembrane region" description="Helical" evidence="2">
    <location>
        <begin position="85"/>
        <end position="108"/>
    </location>
</feature>
<dbReference type="GO" id="GO:0032153">
    <property type="term" value="C:cell division site"/>
    <property type="evidence" value="ECO:0007669"/>
    <property type="project" value="TreeGrafter"/>
</dbReference>
<proteinExistence type="predicted"/>
<accession>A0A0H5C8W5</accession>
<gene>
    <name evidence="3" type="ORF">BN1211_5681</name>
    <name evidence="4" type="ORF">CYBJADRAFT_173927</name>
</gene>
<name>A0A0H5C8W5_CYBJN</name>
<dbReference type="PANTHER" id="PTHR28013:SF8">
    <property type="entry name" value="AEL027WP"/>
    <property type="match status" value="1"/>
</dbReference>
<dbReference type="Proteomes" id="UP000094389">
    <property type="component" value="Unassembled WGS sequence"/>
</dbReference>
<feature type="region of interest" description="Disordered" evidence="1">
    <location>
        <begin position="474"/>
        <end position="623"/>
    </location>
</feature>
<evidence type="ECO:0000313" key="4">
    <source>
        <dbReference type="EMBL" id="ODV72479.1"/>
    </source>
</evidence>
<dbReference type="AlphaFoldDB" id="A0A0H5C8W5"/>
<evidence type="ECO:0000313" key="6">
    <source>
        <dbReference type="Proteomes" id="UP000094389"/>
    </source>
</evidence>
<feature type="compositionally biased region" description="Polar residues" evidence="1">
    <location>
        <begin position="474"/>
        <end position="533"/>
    </location>
</feature>
<feature type="region of interest" description="Disordered" evidence="1">
    <location>
        <begin position="383"/>
        <end position="431"/>
    </location>
</feature>
<feature type="compositionally biased region" description="Low complexity" evidence="1">
    <location>
        <begin position="534"/>
        <end position="550"/>
    </location>
</feature>
<dbReference type="Proteomes" id="UP000038830">
    <property type="component" value="Unassembled WGS sequence"/>
</dbReference>
<dbReference type="InterPro" id="IPR051380">
    <property type="entry name" value="pH-response_reg_palI/RIM9"/>
</dbReference>
<reference evidence="5" key="2">
    <citation type="journal article" date="2015" name="J. Biotechnol.">
        <title>The structure of the Cyberlindnera jadinii genome and its relation to Candida utilis analyzed by the occurrence of single nucleotide polymorphisms.</title>
        <authorList>
            <person name="Rupp O."/>
            <person name="Brinkrolf K."/>
            <person name="Buerth C."/>
            <person name="Kunigo M."/>
            <person name="Schneider J."/>
            <person name="Jaenicke S."/>
            <person name="Goesmann A."/>
            <person name="Puehler A."/>
            <person name="Jaeger K.-E."/>
            <person name="Ernst J.F."/>
        </authorList>
    </citation>
    <scope>NUCLEOTIDE SEQUENCE [LARGE SCALE GENOMIC DNA]</scope>
    <source>
        <strain evidence="5">ATCC 18201 / CBS 1600 / BCRC 20928 / JCM 3617 / NBRC 0987 / NRRL Y-1542</strain>
    </source>
</reference>
<dbReference type="Pfam" id="PF06687">
    <property type="entry name" value="SUR7"/>
    <property type="match status" value="1"/>
</dbReference>
<keyword evidence="2" id="KW-0812">Transmembrane</keyword>
<reference evidence="3" key="1">
    <citation type="submission" date="2014-12" db="EMBL/GenBank/DDBJ databases">
        <authorList>
            <person name="Jaenicke S."/>
        </authorList>
    </citation>
    <scope>NUCLEOTIDE SEQUENCE [LARGE SCALE GENOMIC DNA]</scope>
    <source>
        <strain evidence="3">CBS1600</strain>
    </source>
</reference>
<organism evidence="3 5">
    <name type="scientific">Cyberlindnera jadinii (strain ATCC 18201 / CBS 1600 / BCRC 20928 / JCM 3617 / NBRC 0987 / NRRL Y-1542)</name>
    <name type="common">Torula yeast</name>
    <name type="synonym">Candida utilis</name>
    <dbReference type="NCBI Taxonomy" id="983966"/>
    <lineage>
        <taxon>Eukaryota</taxon>
        <taxon>Fungi</taxon>
        <taxon>Dikarya</taxon>
        <taxon>Ascomycota</taxon>
        <taxon>Saccharomycotina</taxon>
        <taxon>Saccharomycetes</taxon>
        <taxon>Phaffomycetales</taxon>
        <taxon>Phaffomycetaceae</taxon>
        <taxon>Cyberlindnera</taxon>
    </lineage>
</organism>
<sequence>MAFKSGCSTFVVVLSAISLAFLIIATITAPATSLSLAEAEGLRYGVFGYCYTANDTCVTGDPSYSVSDLTQLTDWTMDDNARDTLVKILIVTPVAAGLTLISLIFNALGHFRVFGSSTVFYAIAFVFALLAFFAAAITVIVTLLLFYPHVMWPSWILIGSGVLNLVSVPLVFFAMRAGPHSTDDDDEHDVDLDDYDGNITDLTDGDNFKNNSSFKMNDFSSISKNDNYSTEKFSGPSAIKVVTDDSSFSGSNQEKVSMHDYSKPIDMESQNYRSYSYGTATGTATAAAAAAAGTIGNTTTSTAAQPQSHRANAGFPPAPENNNALEEGAPNLVSSTNYNRGGAVRTEAPKFQSQSARPEYSITTANSSAEIYPSAQYGVSELNASQQQVSNESSAPYPLSRLDQTDSSNLNSLREDDYNEINDDGSDFTSVSQRAANPRYYRGMQSNGPSLFQNQQQLQDGAQIAGDYQQNYQPYSKGQAQHGPSQYGPSQYGPSQHGPSQYGPSQHVPSQYGPSQYVPSQYGPAQSGPSTQYVPQQQFSGVPQQQQPQQPQQPPQVDASDYLLSHNPDFQVGGSAYPKQSAKKSMGIPSSSGGYRPAYKRLQNSSKGLPAASLSNDSPYNIR</sequence>